<evidence type="ECO:0000256" key="13">
    <source>
        <dbReference type="ARBA" id="ARBA00023224"/>
    </source>
</evidence>
<comment type="subcellular location">
    <subcellularLocation>
        <location evidence="3">Cell membrane</location>
        <topology evidence="3">Multi-pass membrane protein</topology>
    </subcellularLocation>
    <subcellularLocation>
        <location evidence="2">Cell surface</location>
    </subcellularLocation>
    <subcellularLocation>
        <location evidence="1">Endosome</location>
    </subcellularLocation>
</comment>
<feature type="domain" description="G-protein coupled receptors family 1 profile" evidence="16">
    <location>
        <begin position="46"/>
        <end position="246"/>
    </location>
</feature>
<comment type="similarity">
    <text evidence="14">Belongs to the G-protein coupled receptor 1 family.</text>
</comment>
<evidence type="ECO:0000256" key="6">
    <source>
        <dbReference type="ARBA" id="ARBA00022753"/>
    </source>
</evidence>
<keyword evidence="18" id="KW-1185">Reference proteome</keyword>
<dbReference type="InterPro" id="IPR017452">
    <property type="entry name" value="GPCR_Rhodpsn_7TM"/>
</dbReference>
<feature type="transmembrane region" description="Helical" evidence="15">
    <location>
        <begin position="64"/>
        <end position="87"/>
    </location>
</feature>
<keyword evidence="11 14" id="KW-0675">Receptor</keyword>
<keyword evidence="12" id="KW-0325">Glycoprotein</keyword>
<organism evidence="17 18">
    <name type="scientific">Latimeria chalumnae</name>
    <name type="common">Coelacanth</name>
    <dbReference type="NCBI Taxonomy" id="7897"/>
    <lineage>
        <taxon>Eukaryota</taxon>
        <taxon>Metazoa</taxon>
        <taxon>Chordata</taxon>
        <taxon>Craniata</taxon>
        <taxon>Vertebrata</taxon>
        <taxon>Euteleostomi</taxon>
        <taxon>Coelacanthiformes</taxon>
        <taxon>Coelacanthidae</taxon>
        <taxon>Latimeria</taxon>
    </lineage>
</organism>
<dbReference type="PRINTS" id="PR00237">
    <property type="entry name" value="GPCRRHODOPSN"/>
</dbReference>
<keyword evidence="4" id="KW-1003">Cell membrane</keyword>
<evidence type="ECO:0000256" key="1">
    <source>
        <dbReference type="ARBA" id="ARBA00004177"/>
    </source>
</evidence>
<keyword evidence="9 15" id="KW-0472">Membrane</keyword>
<name>M3XL84_LATCH</name>
<dbReference type="GO" id="GO:0070915">
    <property type="term" value="F:lysophosphatidic acid receptor activity"/>
    <property type="evidence" value="ECO:0007669"/>
    <property type="project" value="InterPro"/>
</dbReference>
<dbReference type="PANTHER" id="PTHR22750">
    <property type="entry name" value="G-PROTEIN COUPLED RECEPTOR"/>
    <property type="match status" value="1"/>
</dbReference>
<dbReference type="AlphaFoldDB" id="M3XL84"/>
<feature type="transmembrane region" description="Helical" evidence="15">
    <location>
        <begin position="107"/>
        <end position="124"/>
    </location>
</feature>
<dbReference type="PROSITE" id="PS00237">
    <property type="entry name" value="G_PROTEIN_RECEP_F1_1"/>
    <property type="match status" value="1"/>
</dbReference>
<dbReference type="GO" id="GO:0005768">
    <property type="term" value="C:endosome"/>
    <property type="evidence" value="ECO:0007669"/>
    <property type="project" value="UniProtKB-SubCell"/>
</dbReference>
<evidence type="ECO:0000313" key="17">
    <source>
        <dbReference type="Ensembl" id="ENSLACP00000023490.1"/>
    </source>
</evidence>
<evidence type="ECO:0000256" key="8">
    <source>
        <dbReference type="ARBA" id="ARBA00023040"/>
    </source>
</evidence>
<proteinExistence type="inferred from homology"/>
<evidence type="ECO:0000256" key="15">
    <source>
        <dbReference type="SAM" id="Phobius"/>
    </source>
</evidence>
<evidence type="ECO:0000256" key="5">
    <source>
        <dbReference type="ARBA" id="ARBA00022692"/>
    </source>
</evidence>
<dbReference type="OMA" id="YLHIYYY"/>
<keyword evidence="7 15" id="KW-1133">Transmembrane helix</keyword>
<dbReference type="PROSITE" id="PS50262">
    <property type="entry name" value="G_PROTEIN_RECEP_F1_2"/>
    <property type="match status" value="1"/>
</dbReference>
<feature type="transmembrane region" description="Helical" evidence="15">
    <location>
        <begin position="144"/>
        <end position="166"/>
    </location>
</feature>
<dbReference type="InterPro" id="IPR002277">
    <property type="entry name" value="LPA_rcpt_EDG2"/>
</dbReference>
<evidence type="ECO:0000256" key="11">
    <source>
        <dbReference type="ARBA" id="ARBA00023170"/>
    </source>
</evidence>
<keyword evidence="6" id="KW-0967">Endosome</keyword>
<sequence>MSECYENVSIRLFYNISGKKLSETWGTRDVLVMVLGLSVCTICFVANLLVLLAIFINRHFHYPIYYLLGNLAVADFFAGISYMYLMFHTGPFTKDLTVSRWLIRQGLLDTSLTASVANLLAIAVERHQTIFTMQLHSTMTNQRVVIFIIAIWSVAIMMGLIPSLGWNCICSKDNCSHMAPLYSRNYLIFWAVSNLVIFCIMVVAYSHIFIYVRRKTIYMSKHTRNLKHKETMINLMKTVGIILGEY</sequence>
<feature type="transmembrane region" description="Helical" evidence="15">
    <location>
        <begin position="186"/>
        <end position="212"/>
    </location>
</feature>
<dbReference type="Ensembl" id="ENSLACT00000025020.1">
    <property type="protein sequence ID" value="ENSLACP00000023490.1"/>
    <property type="gene ID" value="ENSLACG00000022486.1"/>
</dbReference>
<protein>
    <submittedName>
        <fullName evidence="17">Lysophosphatidic acid receptor 2b</fullName>
    </submittedName>
</protein>
<keyword evidence="10" id="KW-1015">Disulfide bond</keyword>
<evidence type="ECO:0000256" key="12">
    <source>
        <dbReference type="ARBA" id="ARBA00023180"/>
    </source>
</evidence>
<evidence type="ECO:0000313" key="18">
    <source>
        <dbReference type="Proteomes" id="UP000008672"/>
    </source>
</evidence>
<dbReference type="OrthoDB" id="5987098at2759"/>
<dbReference type="KEGG" id="lcm:102356779"/>
<keyword evidence="13 14" id="KW-0807">Transducer</keyword>
<reference evidence="17" key="3">
    <citation type="submission" date="2025-09" db="UniProtKB">
        <authorList>
            <consortium name="Ensembl"/>
        </authorList>
    </citation>
    <scope>IDENTIFICATION</scope>
</reference>
<dbReference type="InterPro" id="IPR004065">
    <property type="entry name" value="LPA_rcpt"/>
</dbReference>
<evidence type="ECO:0000256" key="4">
    <source>
        <dbReference type="ARBA" id="ARBA00022475"/>
    </source>
</evidence>
<evidence type="ECO:0000259" key="16">
    <source>
        <dbReference type="PROSITE" id="PS50262"/>
    </source>
</evidence>
<evidence type="ECO:0000256" key="10">
    <source>
        <dbReference type="ARBA" id="ARBA00023157"/>
    </source>
</evidence>
<evidence type="ECO:0000256" key="3">
    <source>
        <dbReference type="ARBA" id="ARBA00004651"/>
    </source>
</evidence>
<dbReference type="PRINTS" id="PR01148">
    <property type="entry name" value="EDG2RECEPTOR"/>
</dbReference>
<dbReference type="GeneTree" id="ENSGT01120000271896"/>
<evidence type="ECO:0000256" key="14">
    <source>
        <dbReference type="RuleBase" id="RU000688"/>
    </source>
</evidence>
<evidence type="ECO:0000256" key="2">
    <source>
        <dbReference type="ARBA" id="ARBA00004241"/>
    </source>
</evidence>
<reference evidence="17" key="2">
    <citation type="submission" date="2025-08" db="UniProtKB">
        <authorList>
            <consortium name="Ensembl"/>
        </authorList>
    </citation>
    <scope>IDENTIFICATION</scope>
</reference>
<evidence type="ECO:0000256" key="9">
    <source>
        <dbReference type="ARBA" id="ARBA00023136"/>
    </source>
</evidence>
<reference evidence="18" key="1">
    <citation type="submission" date="2011-08" db="EMBL/GenBank/DDBJ databases">
        <title>The draft genome of Latimeria chalumnae.</title>
        <authorList>
            <person name="Di Palma F."/>
            <person name="Alfoldi J."/>
            <person name="Johnson J."/>
            <person name="Berlin A."/>
            <person name="Gnerre S."/>
            <person name="Jaffe D."/>
            <person name="MacCallum I."/>
            <person name="Young S."/>
            <person name="Walker B.J."/>
            <person name="Lander E."/>
            <person name="Lindblad-Toh K."/>
        </authorList>
    </citation>
    <scope>NUCLEOTIDE SEQUENCE [LARGE SCALE GENOMIC DNA]</scope>
    <source>
        <strain evidence="18">Wild caught</strain>
    </source>
</reference>
<dbReference type="InParanoid" id="M3XL84"/>
<keyword evidence="5 14" id="KW-0812">Transmembrane</keyword>
<gene>
    <name evidence="17" type="primary">LOC102356779</name>
</gene>
<evidence type="ECO:0000256" key="7">
    <source>
        <dbReference type="ARBA" id="ARBA00022989"/>
    </source>
</evidence>
<accession>M3XL84</accession>
<dbReference type="Pfam" id="PF00001">
    <property type="entry name" value="7tm_1"/>
    <property type="match status" value="1"/>
</dbReference>
<dbReference type="InterPro" id="IPR000276">
    <property type="entry name" value="GPCR_Rhodpsn"/>
</dbReference>
<dbReference type="PRINTS" id="PR01527">
    <property type="entry name" value="LPARECEPTOR"/>
</dbReference>
<dbReference type="Gene3D" id="1.20.1070.10">
    <property type="entry name" value="Rhodopsin 7-helix transmembrane proteins"/>
    <property type="match status" value="1"/>
</dbReference>
<keyword evidence="8 14" id="KW-0297">G-protein coupled receptor</keyword>
<dbReference type="EMBL" id="AFYH01167651">
    <property type="status" value="NOT_ANNOTATED_CDS"/>
    <property type="molecule type" value="Genomic_DNA"/>
</dbReference>
<dbReference type="Bgee" id="ENSLACG00000022486">
    <property type="expression patterns" value="Expressed in pelvic fin"/>
</dbReference>
<dbReference type="eggNOG" id="KOG3656">
    <property type="taxonomic scope" value="Eukaryota"/>
</dbReference>
<dbReference type="SUPFAM" id="SSF81321">
    <property type="entry name" value="Family A G protein-coupled receptor-like"/>
    <property type="match status" value="1"/>
</dbReference>
<dbReference type="STRING" id="7897.ENSLACP00000023490"/>
<dbReference type="Proteomes" id="UP000008672">
    <property type="component" value="Unassembled WGS sequence"/>
</dbReference>
<dbReference type="GO" id="GO:0005886">
    <property type="term" value="C:plasma membrane"/>
    <property type="evidence" value="ECO:0007669"/>
    <property type="project" value="UniProtKB-SubCell"/>
</dbReference>
<dbReference type="HOGENOM" id="CLU_047979_0_1_1"/>
<dbReference type="GO" id="GO:0009986">
    <property type="term" value="C:cell surface"/>
    <property type="evidence" value="ECO:0007669"/>
    <property type="project" value="UniProtKB-SubCell"/>
</dbReference>
<feature type="transmembrane region" description="Helical" evidence="15">
    <location>
        <begin position="30"/>
        <end position="57"/>
    </location>
</feature>